<dbReference type="Pfam" id="PF00561">
    <property type="entry name" value="Abhydrolase_1"/>
    <property type="match status" value="1"/>
</dbReference>
<evidence type="ECO:0000259" key="2">
    <source>
        <dbReference type="Pfam" id="PF00561"/>
    </source>
</evidence>
<accession>A0A848KWY5</accession>
<evidence type="ECO:0000313" key="4">
    <source>
        <dbReference type="Proteomes" id="UP000550729"/>
    </source>
</evidence>
<reference evidence="3 4" key="1">
    <citation type="submission" date="2020-04" db="EMBL/GenBank/DDBJ databases">
        <title>Gordonia sp. nov. TBRC 11910.</title>
        <authorList>
            <person name="Suriyachadkun C."/>
        </authorList>
    </citation>
    <scope>NUCLEOTIDE SEQUENCE [LARGE SCALE GENOMIC DNA]</scope>
    <source>
        <strain evidence="3 4">TBRC 11910</strain>
    </source>
</reference>
<dbReference type="SUPFAM" id="SSF53474">
    <property type="entry name" value="alpha/beta-Hydrolases"/>
    <property type="match status" value="1"/>
</dbReference>
<organism evidence="3 4">
    <name type="scientific">Gordonia asplenii</name>
    <dbReference type="NCBI Taxonomy" id="2725283"/>
    <lineage>
        <taxon>Bacteria</taxon>
        <taxon>Bacillati</taxon>
        <taxon>Actinomycetota</taxon>
        <taxon>Actinomycetes</taxon>
        <taxon>Mycobacteriales</taxon>
        <taxon>Gordoniaceae</taxon>
        <taxon>Gordonia</taxon>
    </lineage>
</organism>
<gene>
    <name evidence="3" type="ORF">HH308_16180</name>
</gene>
<dbReference type="PRINTS" id="PR00412">
    <property type="entry name" value="EPOXHYDRLASE"/>
</dbReference>
<dbReference type="RefSeq" id="WP_170195260.1">
    <property type="nucleotide sequence ID" value="NZ_JABBNB010000016.1"/>
</dbReference>
<sequence length="353" mass="38496">MSAHDYPTQTIYANGVRLNVHIAGTGGPLVLLCHGFPESWYSWRHQLDALAAAGYRAVALDMRGYGRSSKPTDRAAYSVPRLVEDNVAVVEALGETSAVVVGHDFGAPVAWTSAWTRPDVFCAVAGLSLPFAGRGLAALPGDPFGERRPSEIHAEIAGEDTVFYQDYFADPTYGAESEIEADIRAWLAAGMYTLSGDAPVPPELEGVDLLDLPYEAVIAFTRATMSIPHGNTFFSRFIVPDTLPPWLSQDDFDYLVSELEHGGLRAPLSYYDNADNAWEELAPFVGTPLSVPALFIAGERDTSTVWSRDAARRAHEHVKDLRGEHILAGAGHWLSDERPDEVNRLLLDFLAGL</sequence>
<dbReference type="EMBL" id="JABBNB010000016">
    <property type="protein sequence ID" value="NMO02752.1"/>
    <property type="molecule type" value="Genomic_DNA"/>
</dbReference>
<protein>
    <submittedName>
        <fullName evidence="3">Alpha/beta fold hydrolase</fullName>
    </submittedName>
</protein>
<evidence type="ECO:0000256" key="1">
    <source>
        <dbReference type="ARBA" id="ARBA00022801"/>
    </source>
</evidence>
<keyword evidence="1 3" id="KW-0378">Hydrolase</keyword>
<evidence type="ECO:0000313" key="3">
    <source>
        <dbReference type="EMBL" id="NMO02752.1"/>
    </source>
</evidence>
<dbReference type="InterPro" id="IPR029058">
    <property type="entry name" value="AB_hydrolase_fold"/>
</dbReference>
<dbReference type="InterPro" id="IPR000073">
    <property type="entry name" value="AB_hydrolase_1"/>
</dbReference>
<dbReference type="Gene3D" id="3.40.50.1820">
    <property type="entry name" value="alpha/beta hydrolase"/>
    <property type="match status" value="1"/>
</dbReference>
<keyword evidence="4" id="KW-1185">Reference proteome</keyword>
<dbReference type="AlphaFoldDB" id="A0A848KWY5"/>
<feature type="domain" description="AB hydrolase-1" evidence="2">
    <location>
        <begin position="28"/>
        <end position="127"/>
    </location>
</feature>
<comment type="caution">
    <text evidence="3">The sequence shown here is derived from an EMBL/GenBank/DDBJ whole genome shotgun (WGS) entry which is preliminary data.</text>
</comment>
<proteinExistence type="predicted"/>
<dbReference type="GO" id="GO:0016787">
    <property type="term" value="F:hydrolase activity"/>
    <property type="evidence" value="ECO:0007669"/>
    <property type="project" value="UniProtKB-KW"/>
</dbReference>
<dbReference type="InterPro" id="IPR000639">
    <property type="entry name" value="Epox_hydrolase-like"/>
</dbReference>
<name>A0A848KWY5_9ACTN</name>
<dbReference type="Proteomes" id="UP000550729">
    <property type="component" value="Unassembled WGS sequence"/>
</dbReference>
<dbReference type="PANTHER" id="PTHR43329">
    <property type="entry name" value="EPOXIDE HYDROLASE"/>
    <property type="match status" value="1"/>
</dbReference>